<gene>
    <name evidence="1" type="ORF">WJ0W_004629</name>
</gene>
<comment type="caution">
    <text evidence="1">The sequence shown here is derived from an EMBL/GenBank/DDBJ whole genome shotgun (WGS) entry which is preliminary data.</text>
</comment>
<name>A0ABM9G680_9BACL</name>
<keyword evidence="2" id="KW-1185">Reference proteome</keyword>
<dbReference type="RefSeq" id="WP_213428347.1">
    <property type="nucleotide sequence ID" value="NZ_AP031286.1"/>
</dbReference>
<sequence>MTNEELKEAMTSGEAVEHRGTTYSYISAIIYRKSEAGMFIQAELMDRHNNCVVIARPIEVKRLEDKEAK</sequence>
<dbReference type="Proteomes" id="UP001154322">
    <property type="component" value="Unassembled WGS sequence"/>
</dbReference>
<evidence type="ECO:0000313" key="1">
    <source>
        <dbReference type="EMBL" id="CAH8247395.1"/>
    </source>
</evidence>
<accession>A0ABM9G680</accession>
<reference evidence="1" key="1">
    <citation type="submission" date="2022-06" db="EMBL/GenBank/DDBJ databases">
        <authorList>
            <person name="Dietemann V."/>
            <person name="Ory F."/>
            <person name="Dainat B."/>
            <person name="Oberhansli S."/>
        </authorList>
    </citation>
    <scope>NUCLEOTIDE SEQUENCE</scope>
    <source>
        <strain evidence="1">Ena-SAMPLE-TAB-26-04-2022-14:26:32:270-5432</strain>
    </source>
</reference>
<protein>
    <submittedName>
        <fullName evidence="1">Uncharacterized protein</fullName>
    </submittedName>
</protein>
<evidence type="ECO:0000313" key="2">
    <source>
        <dbReference type="Proteomes" id="UP001154322"/>
    </source>
</evidence>
<proteinExistence type="predicted"/>
<organism evidence="1 2">
    <name type="scientific">Paenibacillus melissococcoides</name>
    <dbReference type="NCBI Taxonomy" id="2912268"/>
    <lineage>
        <taxon>Bacteria</taxon>
        <taxon>Bacillati</taxon>
        <taxon>Bacillota</taxon>
        <taxon>Bacilli</taxon>
        <taxon>Bacillales</taxon>
        <taxon>Paenibacillaceae</taxon>
        <taxon>Paenibacillus</taxon>
    </lineage>
</organism>
<dbReference type="EMBL" id="CALYLO010000007">
    <property type="protein sequence ID" value="CAH8247395.1"/>
    <property type="molecule type" value="Genomic_DNA"/>
</dbReference>